<feature type="region of interest" description="Disordered" evidence="1">
    <location>
        <begin position="1"/>
        <end position="27"/>
    </location>
</feature>
<reference evidence="2 4" key="2">
    <citation type="journal article" date="2014" name="BMC Genomics">
        <title>An improved genome release (version Mt4.0) for the model legume Medicago truncatula.</title>
        <authorList>
            <person name="Tang H."/>
            <person name="Krishnakumar V."/>
            <person name="Bidwell S."/>
            <person name="Rosen B."/>
            <person name="Chan A."/>
            <person name="Zhou S."/>
            <person name="Gentzbittel L."/>
            <person name="Childs K.L."/>
            <person name="Yandell M."/>
            <person name="Gundlach H."/>
            <person name="Mayer K.F."/>
            <person name="Schwartz D.C."/>
            <person name="Town C.D."/>
        </authorList>
    </citation>
    <scope>GENOME REANNOTATION</scope>
    <source>
        <strain evidence="3 4">cv. Jemalong A17</strain>
    </source>
</reference>
<organism evidence="2 4">
    <name type="scientific">Medicago truncatula</name>
    <name type="common">Barrel medic</name>
    <name type="synonym">Medicago tribuloides</name>
    <dbReference type="NCBI Taxonomy" id="3880"/>
    <lineage>
        <taxon>Eukaryota</taxon>
        <taxon>Viridiplantae</taxon>
        <taxon>Streptophyta</taxon>
        <taxon>Embryophyta</taxon>
        <taxon>Tracheophyta</taxon>
        <taxon>Spermatophyta</taxon>
        <taxon>Magnoliopsida</taxon>
        <taxon>eudicotyledons</taxon>
        <taxon>Gunneridae</taxon>
        <taxon>Pentapetalae</taxon>
        <taxon>rosids</taxon>
        <taxon>fabids</taxon>
        <taxon>Fabales</taxon>
        <taxon>Fabaceae</taxon>
        <taxon>Papilionoideae</taxon>
        <taxon>50 kb inversion clade</taxon>
        <taxon>NPAAA clade</taxon>
        <taxon>Hologalegina</taxon>
        <taxon>IRL clade</taxon>
        <taxon>Trifolieae</taxon>
        <taxon>Medicago</taxon>
    </lineage>
</organism>
<sequence>MALKIREGEEDVVINNPSSAKKRDEDKEKRMEWCLIQEILAAEMEEGGTINFQHRLAIIIGKINLSALMGAATCPPIPTLYDVILITIFLLANANN</sequence>
<dbReference type="AlphaFoldDB" id="G7J571"/>
<gene>
    <name evidence="2" type="ordered locus">MTR_3g100660</name>
</gene>
<dbReference type="EMBL" id="CM001219">
    <property type="protein sequence ID" value="AES73196.1"/>
    <property type="molecule type" value="Genomic_DNA"/>
</dbReference>
<keyword evidence="4" id="KW-1185">Reference proteome</keyword>
<dbReference type="EnsemblPlants" id="AES73196">
    <property type="protein sequence ID" value="AES73196"/>
    <property type="gene ID" value="MTR_3g100660"/>
</dbReference>
<evidence type="ECO:0000313" key="3">
    <source>
        <dbReference type="EnsemblPlants" id="AES73196"/>
    </source>
</evidence>
<proteinExistence type="predicted"/>
<dbReference type="Proteomes" id="UP000002051">
    <property type="component" value="Chromosome 3"/>
</dbReference>
<dbReference type="PaxDb" id="3880-AES73196"/>
<evidence type="ECO:0000256" key="1">
    <source>
        <dbReference type="SAM" id="MobiDB-lite"/>
    </source>
</evidence>
<reference evidence="2 4" key="1">
    <citation type="journal article" date="2011" name="Nature">
        <title>The Medicago genome provides insight into the evolution of rhizobial symbioses.</title>
        <authorList>
            <person name="Young N.D."/>
            <person name="Debelle F."/>
            <person name="Oldroyd G.E."/>
            <person name="Geurts R."/>
            <person name="Cannon S.B."/>
            <person name="Udvardi M.K."/>
            <person name="Benedito V.A."/>
            <person name="Mayer K.F."/>
            <person name="Gouzy J."/>
            <person name="Schoof H."/>
            <person name="Van de Peer Y."/>
            <person name="Proost S."/>
            <person name="Cook D.R."/>
            <person name="Meyers B.C."/>
            <person name="Spannagl M."/>
            <person name="Cheung F."/>
            <person name="De Mita S."/>
            <person name="Krishnakumar V."/>
            <person name="Gundlach H."/>
            <person name="Zhou S."/>
            <person name="Mudge J."/>
            <person name="Bharti A.K."/>
            <person name="Murray J.D."/>
            <person name="Naoumkina M.A."/>
            <person name="Rosen B."/>
            <person name="Silverstein K.A."/>
            <person name="Tang H."/>
            <person name="Rombauts S."/>
            <person name="Zhao P.X."/>
            <person name="Zhou P."/>
            <person name="Barbe V."/>
            <person name="Bardou P."/>
            <person name="Bechner M."/>
            <person name="Bellec A."/>
            <person name="Berger A."/>
            <person name="Berges H."/>
            <person name="Bidwell S."/>
            <person name="Bisseling T."/>
            <person name="Choisne N."/>
            <person name="Couloux A."/>
            <person name="Denny R."/>
            <person name="Deshpande S."/>
            <person name="Dai X."/>
            <person name="Doyle J.J."/>
            <person name="Dudez A.M."/>
            <person name="Farmer A.D."/>
            <person name="Fouteau S."/>
            <person name="Franken C."/>
            <person name="Gibelin C."/>
            <person name="Gish J."/>
            <person name="Goldstein S."/>
            <person name="Gonzalez A.J."/>
            <person name="Green P.J."/>
            <person name="Hallab A."/>
            <person name="Hartog M."/>
            <person name="Hua A."/>
            <person name="Humphray S.J."/>
            <person name="Jeong D.H."/>
            <person name="Jing Y."/>
            <person name="Jocker A."/>
            <person name="Kenton S.M."/>
            <person name="Kim D.J."/>
            <person name="Klee K."/>
            <person name="Lai H."/>
            <person name="Lang C."/>
            <person name="Lin S."/>
            <person name="Macmil S.L."/>
            <person name="Magdelenat G."/>
            <person name="Matthews L."/>
            <person name="McCorrison J."/>
            <person name="Monaghan E.L."/>
            <person name="Mun J.H."/>
            <person name="Najar F.Z."/>
            <person name="Nicholson C."/>
            <person name="Noirot C."/>
            <person name="O'Bleness M."/>
            <person name="Paule C.R."/>
            <person name="Poulain J."/>
            <person name="Prion F."/>
            <person name="Qin B."/>
            <person name="Qu C."/>
            <person name="Retzel E.F."/>
            <person name="Riddle C."/>
            <person name="Sallet E."/>
            <person name="Samain S."/>
            <person name="Samson N."/>
            <person name="Sanders I."/>
            <person name="Saurat O."/>
            <person name="Scarpelli C."/>
            <person name="Schiex T."/>
            <person name="Segurens B."/>
            <person name="Severin A.J."/>
            <person name="Sherrier D.J."/>
            <person name="Shi R."/>
            <person name="Sims S."/>
            <person name="Singer S.R."/>
            <person name="Sinharoy S."/>
            <person name="Sterck L."/>
            <person name="Viollet A."/>
            <person name="Wang B.B."/>
            <person name="Wang K."/>
            <person name="Wang M."/>
            <person name="Wang X."/>
            <person name="Warfsmann J."/>
            <person name="Weissenbach J."/>
            <person name="White D.D."/>
            <person name="White J.D."/>
            <person name="Wiley G.B."/>
            <person name="Wincker P."/>
            <person name="Xing Y."/>
            <person name="Yang L."/>
            <person name="Yao Z."/>
            <person name="Ying F."/>
            <person name="Zhai J."/>
            <person name="Zhou L."/>
            <person name="Zuber A."/>
            <person name="Denarie J."/>
            <person name="Dixon R.A."/>
            <person name="May G.D."/>
            <person name="Schwartz D.C."/>
            <person name="Rogers J."/>
            <person name="Quetier F."/>
            <person name="Town C.D."/>
            <person name="Roe B.A."/>
        </authorList>
    </citation>
    <scope>NUCLEOTIDE SEQUENCE [LARGE SCALE GENOMIC DNA]</scope>
    <source>
        <strain evidence="2">A17</strain>
        <strain evidence="3 4">cv. Jemalong A17</strain>
    </source>
</reference>
<name>G7J571_MEDTR</name>
<reference evidence="3" key="3">
    <citation type="submission" date="2015-04" db="UniProtKB">
        <authorList>
            <consortium name="EnsemblPlants"/>
        </authorList>
    </citation>
    <scope>IDENTIFICATION</scope>
    <source>
        <strain evidence="3">cv. Jemalong A17</strain>
    </source>
</reference>
<dbReference type="HOGENOM" id="CLU_2362888_0_0_1"/>
<accession>G7J571</accession>
<protein>
    <submittedName>
        <fullName evidence="2 3">Uncharacterized protein</fullName>
    </submittedName>
</protein>
<evidence type="ECO:0000313" key="2">
    <source>
        <dbReference type="EMBL" id="AES73196.1"/>
    </source>
</evidence>
<evidence type="ECO:0000313" key="4">
    <source>
        <dbReference type="Proteomes" id="UP000002051"/>
    </source>
</evidence>